<evidence type="ECO:0000313" key="8">
    <source>
        <dbReference type="Proteomes" id="UP001642483"/>
    </source>
</evidence>
<evidence type="ECO:0000256" key="5">
    <source>
        <dbReference type="SAM" id="Phobius"/>
    </source>
</evidence>
<evidence type="ECO:0000259" key="6">
    <source>
        <dbReference type="PROSITE" id="PS50192"/>
    </source>
</evidence>
<keyword evidence="5" id="KW-0812">Transmembrane</keyword>
<name>A0ABP0H1R9_CLALP</name>
<feature type="transmembrane region" description="Helical" evidence="5">
    <location>
        <begin position="257"/>
        <end position="278"/>
    </location>
</feature>
<proteinExistence type="inferred from homology"/>
<dbReference type="Gene3D" id="1.20.5.110">
    <property type="match status" value="1"/>
</dbReference>
<reference evidence="7 8" key="1">
    <citation type="submission" date="2024-02" db="EMBL/GenBank/DDBJ databases">
        <authorList>
            <person name="Daric V."/>
            <person name="Darras S."/>
        </authorList>
    </citation>
    <scope>NUCLEOTIDE SEQUENCE [LARGE SCALE GENOMIC DNA]</scope>
</reference>
<dbReference type="EMBL" id="CAWYQH010000174">
    <property type="protein sequence ID" value="CAK8697958.1"/>
    <property type="molecule type" value="Genomic_DNA"/>
</dbReference>
<keyword evidence="3" id="KW-0175">Coiled coil</keyword>
<feature type="coiled-coil region" evidence="3">
    <location>
        <begin position="179"/>
        <end position="206"/>
    </location>
</feature>
<evidence type="ECO:0000313" key="7">
    <source>
        <dbReference type="EMBL" id="CAK8697958.1"/>
    </source>
</evidence>
<dbReference type="Pfam" id="PF05739">
    <property type="entry name" value="SNARE"/>
    <property type="match status" value="1"/>
</dbReference>
<dbReference type="PROSITE" id="PS50192">
    <property type="entry name" value="T_SNARE"/>
    <property type="match status" value="1"/>
</dbReference>
<keyword evidence="5" id="KW-1133">Transmembrane helix</keyword>
<dbReference type="SUPFAM" id="SSF47661">
    <property type="entry name" value="t-snare proteins"/>
    <property type="match status" value="1"/>
</dbReference>
<dbReference type="PANTHER" id="PTHR19957">
    <property type="entry name" value="SYNTAXIN"/>
    <property type="match status" value="1"/>
</dbReference>
<dbReference type="InterPro" id="IPR010989">
    <property type="entry name" value="SNARE"/>
</dbReference>
<dbReference type="InterPro" id="IPR045242">
    <property type="entry name" value="Syntaxin"/>
</dbReference>
<dbReference type="PROSITE" id="PS00914">
    <property type="entry name" value="SYNTAXIN"/>
    <property type="match status" value="1"/>
</dbReference>
<feature type="domain" description="T-SNARE coiled-coil homology" evidence="6">
    <location>
        <begin position="183"/>
        <end position="245"/>
    </location>
</feature>
<dbReference type="InterPro" id="IPR006012">
    <property type="entry name" value="Syntaxin/epimorphin_CS"/>
</dbReference>
<dbReference type="InterPro" id="IPR006011">
    <property type="entry name" value="Syntaxin_N"/>
</dbReference>
<keyword evidence="5" id="KW-0472">Membrane</keyword>
<dbReference type="PANTHER" id="PTHR19957:SF411">
    <property type="entry name" value="LD23667P"/>
    <property type="match status" value="1"/>
</dbReference>
<feature type="compositionally biased region" description="Polar residues" evidence="4">
    <location>
        <begin position="18"/>
        <end position="28"/>
    </location>
</feature>
<accession>A0ABP0H1R9</accession>
<dbReference type="SMART" id="SM00397">
    <property type="entry name" value="t_SNARE"/>
    <property type="match status" value="1"/>
</dbReference>
<dbReference type="InterPro" id="IPR000727">
    <property type="entry name" value="T_SNARE_dom"/>
</dbReference>
<keyword evidence="8" id="KW-1185">Reference proteome</keyword>
<sequence>MSYGRGDLTSGGADEFSPSYNDSYQNYGRPTQADYTRYTQLISSNVQKISQHVQDIKRMVHQLGTNEDTPDLRDRLHQRQHYTNQLSKDTAKYIKEVKSLPQASSLSEQRHRKTQIERLMGDFSDVLNAFQAAQREAATTEKECVARVRAASTAMHDQGSDVLVNVQGTMQDQQQAAISADELREIEERENAIRQLESDIMNVNEIFKDLGSMVEEQGLLIDSIEANVESAETHVEQGNVQLQQARASQSSARKKKFICAIIGIVLLVVLILIIYFSVKK</sequence>
<dbReference type="Proteomes" id="UP001642483">
    <property type="component" value="Unassembled WGS sequence"/>
</dbReference>
<comment type="similarity">
    <text evidence="1 2">Belongs to the syntaxin family.</text>
</comment>
<comment type="caution">
    <text evidence="7">The sequence shown here is derived from an EMBL/GenBank/DDBJ whole genome shotgun (WGS) entry which is preliminary data.</text>
</comment>
<dbReference type="SMART" id="SM00503">
    <property type="entry name" value="SynN"/>
    <property type="match status" value="1"/>
</dbReference>
<dbReference type="CDD" id="cd15875">
    <property type="entry name" value="SNARE_syntaxin7"/>
    <property type="match status" value="1"/>
</dbReference>
<protein>
    <recommendedName>
        <fullName evidence="6">t-SNARE coiled-coil homology domain-containing protein</fullName>
    </recommendedName>
</protein>
<evidence type="ECO:0000256" key="3">
    <source>
        <dbReference type="SAM" id="Coils"/>
    </source>
</evidence>
<gene>
    <name evidence="7" type="ORF">CVLEPA_LOCUS31435</name>
</gene>
<evidence type="ECO:0000256" key="4">
    <source>
        <dbReference type="SAM" id="MobiDB-lite"/>
    </source>
</evidence>
<evidence type="ECO:0000256" key="2">
    <source>
        <dbReference type="RuleBase" id="RU003858"/>
    </source>
</evidence>
<organism evidence="7 8">
    <name type="scientific">Clavelina lepadiformis</name>
    <name type="common">Light-bulb sea squirt</name>
    <name type="synonym">Ascidia lepadiformis</name>
    <dbReference type="NCBI Taxonomy" id="159417"/>
    <lineage>
        <taxon>Eukaryota</taxon>
        <taxon>Metazoa</taxon>
        <taxon>Chordata</taxon>
        <taxon>Tunicata</taxon>
        <taxon>Ascidiacea</taxon>
        <taxon>Aplousobranchia</taxon>
        <taxon>Clavelinidae</taxon>
        <taxon>Clavelina</taxon>
    </lineage>
</organism>
<dbReference type="Pfam" id="PF14523">
    <property type="entry name" value="Syntaxin_2"/>
    <property type="match status" value="1"/>
</dbReference>
<dbReference type="Gene3D" id="1.20.58.70">
    <property type="match status" value="1"/>
</dbReference>
<feature type="region of interest" description="Disordered" evidence="4">
    <location>
        <begin position="1"/>
        <end position="28"/>
    </location>
</feature>
<evidence type="ECO:0000256" key="1">
    <source>
        <dbReference type="ARBA" id="ARBA00009063"/>
    </source>
</evidence>